<name>A0A813J122_POLGL</name>
<proteinExistence type="predicted"/>
<gene>
    <name evidence="2" type="ORF">PGLA2088_LOCUS14815</name>
</gene>
<feature type="compositionally biased region" description="Basic and acidic residues" evidence="1">
    <location>
        <begin position="172"/>
        <end position="185"/>
    </location>
</feature>
<evidence type="ECO:0000256" key="1">
    <source>
        <dbReference type="SAM" id="MobiDB-lite"/>
    </source>
</evidence>
<dbReference type="AlphaFoldDB" id="A0A813J122"/>
<comment type="caution">
    <text evidence="2">The sequence shown here is derived from an EMBL/GenBank/DDBJ whole genome shotgun (WGS) entry which is preliminary data.</text>
</comment>
<feature type="region of interest" description="Disordered" evidence="1">
    <location>
        <begin position="115"/>
        <end position="277"/>
    </location>
</feature>
<organism evidence="2 3">
    <name type="scientific">Polarella glacialis</name>
    <name type="common">Dinoflagellate</name>
    <dbReference type="NCBI Taxonomy" id="89957"/>
    <lineage>
        <taxon>Eukaryota</taxon>
        <taxon>Sar</taxon>
        <taxon>Alveolata</taxon>
        <taxon>Dinophyceae</taxon>
        <taxon>Suessiales</taxon>
        <taxon>Suessiaceae</taxon>
        <taxon>Polarella</taxon>
    </lineage>
</organism>
<dbReference type="EMBL" id="CAJNNW010018060">
    <property type="protein sequence ID" value="CAE8662299.1"/>
    <property type="molecule type" value="Genomic_DNA"/>
</dbReference>
<evidence type="ECO:0000313" key="2">
    <source>
        <dbReference type="EMBL" id="CAE8662299.1"/>
    </source>
</evidence>
<sequence length="336" mass="36897">MSSLSAKLSDCVDRGAQIDASHAASLGPTWKEAGGHHNGPTLAMTIMGKLLTKEGVLADWSNCESKHGQRWPPQLHMVRILKEFVLDRQPADRGPRTNVPLPALAKELTESRKQAGVLARSFSKGAKPSQAAAKDRQAMRPPSKNRAGNPRQDRINDQSFAIHRGSSSTGVDLRRPHVDTPDRGRSLGRTNRSRSPRSQSSLESERRSRTASQSPSPRHCPRKRSHDRSESRRLPPQQQAAHRKQAKRHSRSPSYTYSYGTPSPTRQDHEPPVYGDGNAPEKLLWALLFASPPEHASGHVRNFAQQAGSEAQAADNLRKFAPSLRDACESAAALGL</sequence>
<reference evidence="2" key="1">
    <citation type="submission" date="2021-02" db="EMBL/GenBank/DDBJ databases">
        <authorList>
            <person name="Dougan E. K."/>
            <person name="Rhodes N."/>
            <person name="Thang M."/>
            <person name="Chan C."/>
        </authorList>
    </citation>
    <scope>NUCLEOTIDE SEQUENCE</scope>
</reference>
<feature type="non-terminal residue" evidence="2">
    <location>
        <position position="336"/>
    </location>
</feature>
<protein>
    <submittedName>
        <fullName evidence="2">Uncharacterized protein</fullName>
    </submittedName>
</protein>
<accession>A0A813J122</accession>
<feature type="compositionally biased region" description="Basic residues" evidence="1">
    <location>
        <begin position="241"/>
        <end position="251"/>
    </location>
</feature>
<dbReference type="Proteomes" id="UP000626109">
    <property type="component" value="Unassembled WGS sequence"/>
</dbReference>
<evidence type="ECO:0000313" key="3">
    <source>
        <dbReference type="Proteomes" id="UP000626109"/>
    </source>
</evidence>
<feature type="compositionally biased region" description="Low complexity" evidence="1">
    <location>
        <begin position="252"/>
        <end position="265"/>
    </location>
</feature>